<reference evidence="4 5" key="1">
    <citation type="journal article" date="2020" name="Microorganisms">
        <title>Osmotic Adaptation and Compatible Solute Biosynthesis of Phototrophic Bacteria as Revealed from Genome Analyses.</title>
        <authorList>
            <person name="Imhoff J.F."/>
            <person name="Rahn T."/>
            <person name="Kunzel S."/>
            <person name="Keller A."/>
            <person name="Neulinger S.C."/>
        </authorList>
    </citation>
    <scope>NUCLEOTIDE SEQUENCE [LARGE SCALE GENOMIC DNA]</scope>
    <source>
        <strain evidence="4 5">DSM 6210</strain>
    </source>
</reference>
<sequence length="140" mass="15034">MTDATATAPRVQVLDDDPRLLQASLRLLPRWGFRCETFSDARESLASIGRDPPDLLIVDIYMPHLDGFEVIARARQLAPQMRIIAVSGDIIQGEATNVLAMGAALGADATLHKPFRPEALRARLEALLGAPAPPDPAAAC</sequence>
<dbReference type="Proteomes" id="UP000748752">
    <property type="component" value="Unassembled WGS sequence"/>
</dbReference>
<dbReference type="InterPro" id="IPR011006">
    <property type="entry name" value="CheY-like_superfamily"/>
</dbReference>
<evidence type="ECO:0000256" key="1">
    <source>
        <dbReference type="ARBA" id="ARBA00022553"/>
    </source>
</evidence>
<keyword evidence="1 2" id="KW-0597">Phosphoprotein</keyword>
<keyword evidence="5" id="KW-1185">Reference proteome</keyword>
<dbReference type="Pfam" id="PF00072">
    <property type="entry name" value="Response_reg"/>
    <property type="match status" value="1"/>
</dbReference>
<dbReference type="SUPFAM" id="SSF52172">
    <property type="entry name" value="CheY-like"/>
    <property type="match status" value="1"/>
</dbReference>
<dbReference type="PANTHER" id="PTHR44591:SF23">
    <property type="entry name" value="CHEY SUBFAMILY"/>
    <property type="match status" value="1"/>
</dbReference>
<dbReference type="EMBL" id="NRRV01000029">
    <property type="protein sequence ID" value="MBK1631643.1"/>
    <property type="molecule type" value="Genomic_DNA"/>
</dbReference>
<gene>
    <name evidence="4" type="ORF">CKO31_12990</name>
</gene>
<proteinExistence type="predicted"/>
<organism evidence="4 5">
    <name type="scientific">Thiohalocapsa halophila</name>
    <dbReference type="NCBI Taxonomy" id="69359"/>
    <lineage>
        <taxon>Bacteria</taxon>
        <taxon>Pseudomonadati</taxon>
        <taxon>Pseudomonadota</taxon>
        <taxon>Gammaproteobacteria</taxon>
        <taxon>Chromatiales</taxon>
        <taxon>Chromatiaceae</taxon>
        <taxon>Thiohalocapsa</taxon>
    </lineage>
</organism>
<dbReference type="SMART" id="SM00448">
    <property type="entry name" value="REC"/>
    <property type="match status" value="1"/>
</dbReference>
<evidence type="ECO:0000259" key="3">
    <source>
        <dbReference type="PROSITE" id="PS50110"/>
    </source>
</evidence>
<dbReference type="InterPro" id="IPR050595">
    <property type="entry name" value="Bact_response_regulator"/>
</dbReference>
<evidence type="ECO:0000313" key="4">
    <source>
        <dbReference type="EMBL" id="MBK1631643.1"/>
    </source>
</evidence>
<dbReference type="PANTHER" id="PTHR44591">
    <property type="entry name" value="STRESS RESPONSE REGULATOR PROTEIN 1"/>
    <property type="match status" value="1"/>
</dbReference>
<evidence type="ECO:0000256" key="2">
    <source>
        <dbReference type="PROSITE-ProRule" id="PRU00169"/>
    </source>
</evidence>
<dbReference type="InterPro" id="IPR001789">
    <property type="entry name" value="Sig_transdc_resp-reg_receiver"/>
</dbReference>
<protein>
    <recommendedName>
        <fullName evidence="3">Response regulatory domain-containing protein</fullName>
    </recommendedName>
</protein>
<name>A0ABS1CII0_9GAMM</name>
<feature type="domain" description="Response regulatory" evidence="3">
    <location>
        <begin position="10"/>
        <end position="128"/>
    </location>
</feature>
<evidence type="ECO:0000313" key="5">
    <source>
        <dbReference type="Proteomes" id="UP000748752"/>
    </source>
</evidence>
<comment type="caution">
    <text evidence="4">The sequence shown here is derived from an EMBL/GenBank/DDBJ whole genome shotgun (WGS) entry which is preliminary data.</text>
</comment>
<dbReference type="Gene3D" id="3.40.50.2300">
    <property type="match status" value="1"/>
</dbReference>
<accession>A0ABS1CII0</accession>
<feature type="modified residue" description="4-aspartylphosphate" evidence="2">
    <location>
        <position position="59"/>
    </location>
</feature>
<dbReference type="RefSeq" id="WP_200238183.1">
    <property type="nucleotide sequence ID" value="NZ_NRRV01000029.1"/>
</dbReference>
<dbReference type="CDD" id="cd00156">
    <property type="entry name" value="REC"/>
    <property type="match status" value="1"/>
</dbReference>
<dbReference type="PROSITE" id="PS50110">
    <property type="entry name" value="RESPONSE_REGULATORY"/>
    <property type="match status" value="1"/>
</dbReference>